<sequence length="28" mass="2914">MNGESDTFSMATIGNSSEGSSNCHCSIF</sequence>
<feature type="non-terminal residue" evidence="2">
    <location>
        <position position="28"/>
    </location>
</feature>
<dbReference type="Proteomes" id="UP000078597">
    <property type="component" value="Unassembled WGS sequence"/>
</dbReference>
<gene>
    <name evidence="2" type="ORF">PMALA_053990</name>
</gene>
<name>A0A1A8WU09_PLAMA</name>
<proteinExistence type="predicted"/>
<evidence type="ECO:0000313" key="2">
    <source>
        <dbReference type="EMBL" id="SBS96449.1"/>
    </source>
</evidence>
<protein>
    <submittedName>
        <fullName evidence="2">Uncharacterized protein</fullName>
    </submittedName>
</protein>
<evidence type="ECO:0000313" key="3">
    <source>
        <dbReference type="Proteomes" id="UP000078597"/>
    </source>
</evidence>
<accession>A0A1A8WU09</accession>
<dbReference type="AlphaFoldDB" id="A0A1A8WU09"/>
<dbReference type="EMBL" id="FLQW01004005">
    <property type="protein sequence ID" value="SBS96449.1"/>
    <property type="molecule type" value="Genomic_DNA"/>
</dbReference>
<reference evidence="3" key="1">
    <citation type="submission" date="2016-05" db="EMBL/GenBank/DDBJ databases">
        <authorList>
            <person name="Naeem Raeece"/>
        </authorList>
    </citation>
    <scope>NUCLEOTIDE SEQUENCE [LARGE SCALE GENOMIC DNA]</scope>
</reference>
<feature type="region of interest" description="Disordered" evidence="1">
    <location>
        <begin position="1"/>
        <end position="28"/>
    </location>
</feature>
<organism evidence="2 3">
    <name type="scientific">Plasmodium malariae</name>
    <dbReference type="NCBI Taxonomy" id="5858"/>
    <lineage>
        <taxon>Eukaryota</taxon>
        <taxon>Sar</taxon>
        <taxon>Alveolata</taxon>
        <taxon>Apicomplexa</taxon>
        <taxon>Aconoidasida</taxon>
        <taxon>Haemosporida</taxon>
        <taxon>Plasmodiidae</taxon>
        <taxon>Plasmodium</taxon>
        <taxon>Plasmodium (Plasmodium)</taxon>
    </lineage>
</organism>
<evidence type="ECO:0000256" key="1">
    <source>
        <dbReference type="SAM" id="MobiDB-lite"/>
    </source>
</evidence>